<name>A0A382SAE4_9ZZZZ</name>
<dbReference type="SUPFAM" id="SSF53649">
    <property type="entry name" value="Alkaline phosphatase-like"/>
    <property type="match status" value="1"/>
</dbReference>
<feature type="domain" description="Sulfatase N-terminal" evidence="3">
    <location>
        <begin position="27"/>
        <end position="73"/>
    </location>
</feature>
<protein>
    <recommendedName>
        <fullName evidence="3">Sulfatase N-terminal domain-containing protein</fullName>
    </recommendedName>
</protein>
<evidence type="ECO:0000313" key="4">
    <source>
        <dbReference type="EMBL" id="SVD06532.1"/>
    </source>
</evidence>
<dbReference type="Pfam" id="PF00884">
    <property type="entry name" value="Sulfatase"/>
    <property type="match status" value="1"/>
</dbReference>
<dbReference type="Gene3D" id="3.40.720.10">
    <property type="entry name" value="Alkaline Phosphatase, subunit A"/>
    <property type="match status" value="1"/>
</dbReference>
<keyword evidence="1" id="KW-0479">Metal-binding</keyword>
<dbReference type="GO" id="GO:0008484">
    <property type="term" value="F:sulfuric ester hydrolase activity"/>
    <property type="evidence" value="ECO:0007669"/>
    <property type="project" value="TreeGrafter"/>
</dbReference>
<accession>A0A382SAE4</accession>
<proteinExistence type="predicted"/>
<keyword evidence="2" id="KW-0378">Hydrolase</keyword>
<evidence type="ECO:0000256" key="2">
    <source>
        <dbReference type="ARBA" id="ARBA00022801"/>
    </source>
</evidence>
<dbReference type="InterPro" id="IPR017850">
    <property type="entry name" value="Alkaline_phosphatase_core_sf"/>
</dbReference>
<dbReference type="PANTHER" id="PTHR45953">
    <property type="entry name" value="IDURONATE 2-SULFATASE"/>
    <property type="match status" value="1"/>
</dbReference>
<evidence type="ECO:0000256" key="1">
    <source>
        <dbReference type="ARBA" id="ARBA00022723"/>
    </source>
</evidence>
<feature type="non-terminal residue" evidence="4">
    <location>
        <position position="74"/>
    </location>
</feature>
<dbReference type="InterPro" id="IPR000917">
    <property type="entry name" value="Sulfatase_N"/>
</dbReference>
<sequence>MRYLSHLPCLVFLLVGFFCPQHVGAKPNVLFIAIDDLNDWVGCFGGHPQAITPNIDQLAKRGIRFTNAHCAAPL</sequence>
<dbReference type="GO" id="GO:0046872">
    <property type="term" value="F:metal ion binding"/>
    <property type="evidence" value="ECO:0007669"/>
    <property type="project" value="UniProtKB-KW"/>
</dbReference>
<evidence type="ECO:0000259" key="3">
    <source>
        <dbReference type="Pfam" id="PF00884"/>
    </source>
</evidence>
<dbReference type="AlphaFoldDB" id="A0A382SAE4"/>
<organism evidence="4">
    <name type="scientific">marine metagenome</name>
    <dbReference type="NCBI Taxonomy" id="408172"/>
    <lineage>
        <taxon>unclassified sequences</taxon>
        <taxon>metagenomes</taxon>
        <taxon>ecological metagenomes</taxon>
    </lineage>
</organism>
<dbReference type="EMBL" id="UINC01127422">
    <property type="protein sequence ID" value="SVD06532.1"/>
    <property type="molecule type" value="Genomic_DNA"/>
</dbReference>
<dbReference type="GO" id="GO:0005737">
    <property type="term" value="C:cytoplasm"/>
    <property type="evidence" value="ECO:0007669"/>
    <property type="project" value="TreeGrafter"/>
</dbReference>
<reference evidence="4" key="1">
    <citation type="submission" date="2018-05" db="EMBL/GenBank/DDBJ databases">
        <authorList>
            <person name="Lanie J.A."/>
            <person name="Ng W.-L."/>
            <person name="Kazmierczak K.M."/>
            <person name="Andrzejewski T.M."/>
            <person name="Davidsen T.M."/>
            <person name="Wayne K.J."/>
            <person name="Tettelin H."/>
            <person name="Glass J.I."/>
            <person name="Rusch D."/>
            <person name="Podicherti R."/>
            <person name="Tsui H.-C.T."/>
            <person name="Winkler M.E."/>
        </authorList>
    </citation>
    <scope>NUCLEOTIDE SEQUENCE</scope>
</reference>
<dbReference type="PANTHER" id="PTHR45953:SF1">
    <property type="entry name" value="IDURONATE 2-SULFATASE"/>
    <property type="match status" value="1"/>
</dbReference>
<gene>
    <name evidence="4" type="ORF">METZ01_LOCUS359386</name>
</gene>